<feature type="compositionally biased region" description="Basic and acidic residues" evidence="2">
    <location>
        <begin position="158"/>
        <end position="251"/>
    </location>
</feature>
<dbReference type="Gene3D" id="1.25.40.10">
    <property type="entry name" value="Tetratricopeptide repeat domain"/>
    <property type="match status" value="1"/>
</dbReference>
<feature type="compositionally biased region" description="Low complexity" evidence="2">
    <location>
        <begin position="146"/>
        <end position="157"/>
    </location>
</feature>
<proteinExistence type="predicted"/>
<dbReference type="InterPro" id="IPR019734">
    <property type="entry name" value="TPR_rpt"/>
</dbReference>
<accession>A0A7L4USS1</accession>
<dbReference type="SUPFAM" id="SSF48452">
    <property type="entry name" value="TPR-like"/>
    <property type="match status" value="1"/>
</dbReference>
<feature type="repeat" description="TPR" evidence="1">
    <location>
        <begin position="97"/>
        <end position="130"/>
    </location>
</feature>
<dbReference type="RefSeq" id="WP_116496031.1">
    <property type="nucleotide sequence ID" value="NZ_QENZ01000003.1"/>
</dbReference>
<dbReference type="Pfam" id="PF13424">
    <property type="entry name" value="TPR_12"/>
    <property type="match status" value="1"/>
</dbReference>
<organism evidence="3 4">
    <name type="scientific">Balneicella halophila</name>
    <dbReference type="NCBI Taxonomy" id="1537566"/>
    <lineage>
        <taxon>Bacteria</taxon>
        <taxon>Pseudomonadati</taxon>
        <taxon>Bacteroidota</taxon>
        <taxon>Bacteroidia</taxon>
        <taxon>Bacteroidales</taxon>
        <taxon>Balneicellaceae</taxon>
        <taxon>Balneicella</taxon>
    </lineage>
</organism>
<dbReference type="PROSITE" id="PS50005">
    <property type="entry name" value="TPR"/>
    <property type="match status" value="1"/>
</dbReference>
<keyword evidence="4" id="KW-1185">Reference proteome</keyword>
<dbReference type="EMBL" id="QENZ01000003">
    <property type="protein sequence ID" value="PVX52501.1"/>
    <property type="molecule type" value="Genomic_DNA"/>
</dbReference>
<reference evidence="3 4" key="1">
    <citation type="submission" date="2018-05" db="EMBL/GenBank/DDBJ databases">
        <title>Genomic Encyclopedia of Type Strains, Phase IV (KMG-IV): sequencing the most valuable type-strain genomes for metagenomic binning, comparative biology and taxonomic classification.</title>
        <authorList>
            <person name="Goeker M."/>
        </authorList>
    </citation>
    <scope>NUCLEOTIDE SEQUENCE [LARGE SCALE GENOMIC DNA]</scope>
    <source>
        <strain evidence="3 4">DSM 28579</strain>
    </source>
</reference>
<feature type="compositionally biased region" description="Basic residues" evidence="2">
    <location>
        <begin position="286"/>
        <end position="299"/>
    </location>
</feature>
<dbReference type="OrthoDB" id="1525165at2"/>
<evidence type="ECO:0000256" key="2">
    <source>
        <dbReference type="SAM" id="MobiDB-lite"/>
    </source>
</evidence>
<comment type="caution">
    <text evidence="3">The sequence shown here is derived from an EMBL/GenBank/DDBJ whole genome shotgun (WGS) entry which is preliminary data.</text>
</comment>
<name>A0A7L4USS1_BALHA</name>
<dbReference type="PROSITE" id="PS51257">
    <property type="entry name" value="PROKAR_LIPOPROTEIN"/>
    <property type="match status" value="1"/>
</dbReference>
<dbReference type="Proteomes" id="UP000251835">
    <property type="component" value="Unassembled WGS sequence"/>
</dbReference>
<dbReference type="PROSITE" id="PS50293">
    <property type="entry name" value="TPR_REGION"/>
    <property type="match status" value="1"/>
</dbReference>
<evidence type="ECO:0000256" key="1">
    <source>
        <dbReference type="PROSITE-ProRule" id="PRU00339"/>
    </source>
</evidence>
<evidence type="ECO:0000313" key="3">
    <source>
        <dbReference type="EMBL" id="PVX52501.1"/>
    </source>
</evidence>
<gene>
    <name evidence="3" type="ORF">C7377_0824</name>
</gene>
<sequence>MNRIQTYLLIVIIGLLATSCSLSDNERKMVREGNKAYQDSIFDEAEILYRKALDYNPTSFVAHYNIANTTYKQENYKEAVKKYIRLLDSLETKEWKSASLHNLGNSYLHTQKIDKAIEAYKESLRENPDDKETKYNLIYAMKLREQQQQQQQQNQNQKKQDQQDNENKQDQKSQQDNQPKDGDKETKPQPKPGEGKGEREENQEDEQKDKKKQDNQESGDQKDGEKGDDERENNAPEPSDSKEGNPDENGEKQLIPVELSKEEAEDLLDAIAVEEKESQEKVQKDKTRKKGRVKKKKNW</sequence>
<keyword evidence="1" id="KW-0802">TPR repeat</keyword>
<protein>
    <submittedName>
        <fullName evidence="3">Tetratricopeptide repeat protein</fullName>
    </submittedName>
</protein>
<evidence type="ECO:0000313" key="4">
    <source>
        <dbReference type="Proteomes" id="UP000251835"/>
    </source>
</evidence>
<feature type="compositionally biased region" description="Basic and acidic residues" evidence="2">
    <location>
        <begin position="273"/>
        <end position="285"/>
    </location>
</feature>
<dbReference type="InterPro" id="IPR011990">
    <property type="entry name" value="TPR-like_helical_dom_sf"/>
</dbReference>
<dbReference type="SMART" id="SM00028">
    <property type="entry name" value="TPR"/>
    <property type="match status" value="3"/>
</dbReference>
<dbReference type="AlphaFoldDB" id="A0A7L4USS1"/>
<feature type="region of interest" description="Disordered" evidence="2">
    <location>
        <begin position="145"/>
        <end position="299"/>
    </location>
</feature>